<gene>
    <name evidence="1" type="ORF">E5358_10320</name>
</gene>
<sequence length="62" mass="7499">MKENISLMWLCRVRSPTLPRHDAFGKWRHRWALQMLSPTFATAIPHRSWTYMSISIFRTSRH</sequence>
<proteinExistence type="predicted"/>
<accession>A0AC61QNV6</accession>
<evidence type="ECO:0000313" key="1">
    <source>
        <dbReference type="EMBL" id="TGX81416.1"/>
    </source>
</evidence>
<dbReference type="EMBL" id="SRZC01000017">
    <property type="protein sequence ID" value="TGX81416.1"/>
    <property type="molecule type" value="Genomic_DNA"/>
</dbReference>
<keyword evidence="2" id="KW-1185">Reference proteome</keyword>
<organism evidence="1 2">
    <name type="scientific">Palleniella muris</name>
    <dbReference type="NCBI Taxonomy" id="3038145"/>
    <lineage>
        <taxon>Bacteria</taxon>
        <taxon>Pseudomonadati</taxon>
        <taxon>Bacteroidota</taxon>
        <taxon>Bacteroidia</taxon>
        <taxon>Bacteroidales</taxon>
        <taxon>Prevotellaceae</taxon>
        <taxon>Palleniella</taxon>
    </lineage>
</organism>
<evidence type="ECO:0000313" key="2">
    <source>
        <dbReference type="Proteomes" id="UP000308886"/>
    </source>
</evidence>
<name>A0AC61QNV6_9BACT</name>
<comment type="caution">
    <text evidence="1">The sequence shown here is derived from an EMBL/GenBank/DDBJ whole genome shotgun (WGS) entry which is preliminary data.</text>
</comment>
<dbReference type="Proteomes" id="UP000308886">
    <property type="component" value="Unassembled WGS sequence"/>
</dbReference>
<reference evidence="1" key="1">
    <citation type="submission" date="2019-04" db="EMBL/GenBank/DDBJ databases">
        <title>Microbes associate with the intestines of laboratory mice.</title>
        <authorList>
            <person name="Navarre W."/>
            <person name="Wong E."/>
            <person name="Huang K."/>
            <person name="Tropini C."/>
            <person name="Ng K."/>
            <person name="Yu B."/>
        </authorList>
    </citation>
    <scope>NUCLEOTIDE SEQUENCE</scope>
    <source>
        <strain evidence="1">NM73_A23</strain>
    </source>
</reference>
<protein>
    <submittedName>
        <fullName evidence="1">Uncharacterized protein</fullName>
    </submittedName>
</protein>